<evidence type="ECO:0000256" key="3">
    <source>
        <dbReference type="ARBA" id="ARBA00022475"/>
    </source>
</evidence>
<comment type="similarity">
    <text evidence="2 9">Belongs to the CN hydrolase family. Apolipoprotein N-acyltransferase subfamily.</text>
</comment>
<feature type="transmembrane region" description="Helical" evidence="9">
    <location>
        <begin position="564"/>
        <end position="585"/>
    </location>
</feature>
<keyword evidence="3 9" id="KW-1003">Cell membrane</keyword>
<accession>A0A9J9HDH7</accession>
<dbReference type="HAMAP" id="MF_01148">
    <property type="entry name" value="Lnt"/>
    <property type="match status" value="1"/>
</dbReference>
<dbReference type="NCBIfam" id="TIGR00546">
    <property type="entry name" value="lnt"/>
    <property type="match status" value="1"/>
</dbReference>
<dbReference type="GO" id="GO:0016410">
    <property type="term" value="F:N-acyltransferase activity"/>
    <property type="evidence" value="ECO:0007669"/>
    <property type="project" value="UniProtKB-UniRule"/>
</dbReference>
<sequence>MGCQADPSGIFSPIGERASSRRCGGRDMGERPCGSSWVMRKLIPFKYPAIAFGLGLASALGFAPLNWWFVTLLCMAGLMALLLDAPRARDVAWRGWCFGVGHFTFGNNWIATAFTFQDAMPHWLGGIAVFLLALYLAVFPMLAGLGAWALNRLPRLAQARRNRIERDQRLSKLKGLIPAGMEPQAATAPVAAPSPFAFIPLFAGCWIAAEYLRSIAFTGFAWNPLGAVMVAPGTAEPAWIGLTRLVGTYGLSGWVVLLSGIWLLAVLPGTKRQRWQRVGVALLVAMLAQILSAWLLRPPPPRAGPRILVVQPNINQNEKWDPKLQLANFRRLSELSGKPGPQPRLILWPEAATADFLELDPPARSRIAGLLGPRDKVLLGGDALIFDKAGELAGAHNSLFALDARGDILGRYDKAHLVPYGEYLPARTILSAIGLSRLVPGDVDFWSGPGPATMTVPGFGKAGIQICYEIIFSGQVVDARNRPDFLFNPSNDAWFGRWGPPQHLAQARLRAVEEGLPVIRSTPTGISAVVDADGRLLHSLPWHQAGAIDAVLPPPRPATPFARFGNLLPLLFAALLVAGGIAIAFKRR</sequence>
<dbReference type="PANTHER" id="PTHR38686">
    <property type="entry name" value="APOLIPOPROTEIN N-ACYLTRANSFERASE"/>
    <property type="match status" value="1"/>
</dbReference>
<proteinExistence type="inferred from homology"/>
<feature type="transmembrane region" description="Helical" evidence="9">
    <location>
        <begin position="278"/>
        <end position="296"/>
    </location>
</feature>
<feature type="transmembrane region" description="Helical" evidence="9">
    <location>
        <begin position="246"/>
        <end position="266"/>
    </location>
</feature>
<protein>
    <recommendedName>
        <fullName evidence="9">Apolipoprotein N-acyltransferase</fullName>
        <shortName evidence="9">ALP N-acyltransferase</shortName>
        <ecNumber evidence="9">2.3.1.269</ecNumber>
    </recommendedName>
</protein>
<dbReference type="OrthoDB" id="9804277at2"/>
<dbReference type="PANTHER" id="PTHR38686:SF1">
    <property type="entry name" value="APOLIPOPROTEIN N-ACYLTRANSFERASE"/>
    <property type="match status" value="1"/>
</dbReference>
<dbReference type="KEGG" id="swi:Swit_3374"/>
<keyword evidence="8 9" id="KW-0012">Acyltransferase</keyword>
<evidence type="ECO:0000256" key="6">
    <source>
        <dbReference type="ARBA" id="ARBA00022989"/>
    </source>
</evidence>
<feature type="domain" description="CN hydrolase" evidence="11">
    <location>
        <begin position="310"/>
        <end position="554"/>
    </location>
</feature>
<evidence type="ECO:0000313" key="12">
    <source>
        <dbReference type="EMBL" id="ABQ69720.1"/>
    </source>
</evidence>
<evidence type="ECO:0000256" key="1">
    <source>
        <dbReference type="ARBA" id="ARBA00004651"/>
    </source>
</evidence>
<dbReference type="InterPro" id="IPR045378">
    <property type="entry name" value="LNT_N"/>
</dbReference>
<keyword evidence="9" id="KW-0997">Cell inner membrane</keyword>
<dbReference type="AlphaFoldDB" id="A0A9J9HDH7"/>
<dbReference type="SUPFAM" id="SSF56317">
    <property type="entry name" value="Carbon-nitrogen hydrolase"/>
    <property type="match status" value="1"/>
</dbReference>
<dbReference type="Proteomes" id="UP000001989">
    <property type="component" value="Chromosome"/>
</dbReference>
<keyword evidence="4 9" id="KW-0808">Transferase</keyword>
<feature type="transmembrane region" description="Helical" evidence="9">
    <location>
        <begin position="95"/>
        <end position="116"/>
    </location>
</feature>
<evidence type="ECO:0000313" key="13">
    <source>
        <dbReference type="Proteomes" id="UP000001989"/>
    </source>
</evidence>
<evidence type="ECO:0000256" key="8">
    <source>
        <dbReference type="ARBA" id="ARBA00023315"/>
    </source>
</evidence>
<dbReference type="InterPro" id="IPR003010">
    <property type="entry name" value="C-N_Hydrolase"/>
</dbReference>
<dbReference type="EMBL" id="CP000699">
    <property type="protein sequence ID" value="ABQ69720.1"/>
    <property type="molecule type" value="Genomic_DNA"/>
</dbReference>
<dbReference type="PROSITE" id="PS50263">
    <property type="entry name" value="CN_HYDROLASE"/>
    <property type="match status" value="1"/>
</dbReference>
<reference evidence="12 13" key="1">
    <citation type="journal article" date="2010" name="J. Bacteriol.">
        <title>Genome sequence of the dioxin-mineralizing bacterium Sphingomonas wittichii RW1.</title>
        <authorList>
            <person name="Miller T.R."/>
            <person name="Delcher A.L."/>
            <person name="Salzberg S.L."/>
            <person name="Saunders E."/>
            <person name="Detter J.C."/>
            <person name="Halden R.U."/>
        </authorList>
    </citation>
    <scope>NUCLEOTIDE SEQUENCE [LARGE SCALE GENOMIC DNA]</scope>
    <source>
        <strain evidence="13">DSM 6014 / CCUG 31198 / JCM 15750 / NBRC 105917 / EY 4224 / RW1</strain>
    </source>
</reference>
<feature type="transmembrane region" description="Helical" evidence="9">
    <location>
        <begin position="220"/>
        <end position="240"/>
    </location>
</feature>
<evidence type="ECO:0000256" key="9">
    <source>
        <dbReference type="HAMAP-Rule" id="MF_01148"/>
    </source>
</evidence>
<dbReference type="InterPro" id="IPR036526">
    <property type="entry name" value="C-N_Hydrolase_sf"/>
</dbReference>
<evidence type="ECO:0000256" key="4">
    <source>
        <dbReference type="ARBA" id="ARBA00022679"/>
    </source>
</evidence>
<dbReference type="Pfam" id="PF20154">
    <property type="entry name" value="LNT_N"/>
    <property type="match status" value="1"/>
</dbReference>
<comment type="catalytic activity">
    <reaction evidence="9">
        <text>N-terminal S-1,2-diacyl-sn-glyceryl-L-cysteinyl-[lipoprotein] + a glycerophospholipid = N-acyl-S-1,2-diacyl-sn-glyceryl-L-cysteinyl-[lipoprotein] + a 2-acyl-sn-glycero-3-phospholipid + H(+)</text>
        <dbReference type="Rhea" id="RHEA:48228"/>
        <dbReference type="Rhea" id="RHEA-COMP:14681"/>
        <dbReference type="Rhea" id="RHEA-COMP:14684"/>
        <dbReference type="ChEBI" id="CHEBI:15378"/>
        <dbReference type="ChEBI" id="CHEBI:136912"/>
        <dbReference type="ChEBI" id="CHEBI:140656"/>
        <dbReference type="ChEBI" id="CHEBI:140657"/>
        <dbReference type="ChEBI" id="CHEBI:140660"/>
        <dbReference type="EC" id="2.3.1.269"/>
    </reaction>
</comment>
<evidence type="ECO:0000256" key="5">
    <source>
        <dbReference type="ARBA" id="ARBA00022692"/>
    </source>
</evidence>
<evidence type="ECO:0000256" key="10">
    <source>
        <dbReference type="SAM" id="MobiDB-lite"/>
    </source>
</evidence>
<dbReference type="GO" id="GO:0005886">
    <property type="term" value="C:plasma membrane"/>
    <property type="evidence" value="ECO:0007669"/>
    <property type="project" value="UniProtKB-SubCell"/>
</dbReference>
<keyword evidence="7 9" id="KW-0472">Membrane</keyword>
<gene>
    <name evidence="9" type="primary">lnt</name>
    <name evidence="12" type="ordered locus">Swit_3374</name>
</gene>
<name>A0A9J9HDH7_RHIWR</name>
<dbReference type="InterPro" id="IPR004563">
    <property type="entry name" value="Apolipo_AcylTrfase"/>
</dbReference>
<comment type="function">
    <text evidence="9">Catalyzes the phospholipid dependent N-acylation of the N-terminal cysteine of apolipoprotein, the last step in lipoprotein maturation.</text>
</comment>
<evidence type="ECO:0000256" key="2">
    <source>
        <dbReference type="ARBA" id="ARBA00010065"/>
    </source>
</evidence>
<feature type="transmembrane region" description="Helical" evidence="9">
    <location>
        <begin position="45"/>
        <end position="61"/>
    </location>
</feature>
<feature type="transmembrane region" description="Helical" evidence="9">
    <location>
        <begin position="122"/>
        <end position="150"/>
    </location>
</feature>
<organism evidence="12 13">
    <name type="scientific">Rhizorhabdus wittichii (strain DSM 6014 / CCUG 31198 / JCM 15750 / NBRC 105917 / EY 4224 / RW1)</name>
    <name type="common">Sphingomonas wittichii</name>
    <dbReference type="NCBI Taxonomy" id="392499"/>
    <lineage>
        <taxon>Bacteria</taxon>
        <taxon>Pseudomonadati</taxon>
        <taxon>Pseudomonadota</taxon>
        <taxon>Alphaproteobacteria</taxon>
        <taxon>Sphingomonadales</taxon>
        <taxon>Sphingomonadaceae</taxon>
        <taxon>Rhizorhabdus</taxon>
    </lineage>
</organism>
<feature type="region of interest" description="Disordered" evidence="10">
    <location>
        <begin position="1"/>
        <end position="29"/>
    </location>
</feature>
<dbReference type="EC" id="2.3.1.269" evidence="9"/>
<dbReference type="GO" id="GO:0042158">
    <property type="term" value="P:lipoprotein biosynthetic process"/>
    <property type="evidence" value="ECO:0007669"/>
    <property type="project" value="UniProtKB-UniRule"/>
</dbReference>
<comment type="pathway">
    <text evidence="9">Protein modification; lipoprotein biosynthesis (N-acyl transfer).</text>
</comment>
<dbReference type="CDD" id="cd07571">
    <property type="entry name" value="ALP_N-acyl_transferase"/>
    <property type="match status" value="1"/>
</dbReference>
<evidence type="ECO:0000259" key="11">
    <source>
        <dbReference type="PROSITE" id="PS50263"/>
    </source>
</evidence>
<comment type="subcellular location">
    <subcellularLocation>
        <location evidence="9">Cell inner membrane</location>
        <topology evidence="9">Multi-pass membrane protein</topology>
    </subcellularLocation>
    <subcellularLocation>
        <location evidence="1">Cell membrane</location>
        <topology evidence="1">Multi-pass membrane protein</topology>
    </subcellularLocation>
</comment>
<keyword evidence="6 9" id="KW-1133">Transmembrane helix</keyword>
<keyword evidence="13" id="KW-1185">Reference proteome</keyword>
<dbReference type="Gene3D" id="3.60.110.10">
    <property type="entry name" value="Carbon-nitrogen hydrolase"/>
    <property type="match status" value="1"/>
</dbReference>
<evidence type="ECO:0000256" key="7">
    <source>
        <dbReference type="ARBA" id="ARBA00023136"/>
    </source>
</evidence>
<dbReference type="Pfam" id="PF00795">
    <property type="entry name" value="CN_hydrolase"/>
    <property type="match status" value="1"/>
</dbReference>
<keyword evidence="5 9" id="KW-0812">Transmembrane</keyword>